<sequence length="187" mass="21593">MPKCPEHDIDTFKSRSTVNRNTVVLVVSSIPIYLSIREITARCIERKVSTRFSRGIGESVARPERLLGRGYVLANGRPHRRRRRFCQARRSLRESHVNVRRAARKPVRRVESIGEARREVRARRHAPERNARLVKKRGAAGDCGEFDGVSSVESERRIHAAEDDRRREWLENGPQESSSYPRDKLSD</sequence>
<dbReference type="AlphaFoldDB" id="A0A4S2KJ33"/>
<feature type="compositionally biased region" description="Basic and acidic residues" evidence="1">
    <location>
        <begin position="153"/>
        <end position="170"/>
    </location>
</feature>
<gene>
    <name evidence="2" type="ORF">DBV15_02011</name>
</gene>
<feature type="compositionally biased region" description="Basic and acidic residues" evidence="1">
    <location>
        <begin position="118"/>
        <end position="131"/>
    </location>
</feature>
<comment type="caution">
    <text evidence="2">The sequence shown here is derived from an EMBL/GenBank/DDBJ whole genome shotgun (WGS) entry which is preliminary data.</text>
</comment>
<accession>A0A4S2KJ33</accession>
<evidence type="ECO:0000313" key="2">
    <source>
        <dbReference type="EMBL" id="TGZ49573.1"/>
    </source>
</evidence>
<evidence type="ECO:0000313" key="3">
    <source>
        <dbReference type="Proteomes" id="UP000310200"/>
    </source>
</evidence>
<protein>
    <submittedName>
        <fullName evidence="2">Uncharacterized protein</fullName>
    </submittedName>
</protein>
<name>A0A4S2KJ33_9HYME</name>
<feature type="region of interest" description="Disordered" evidence="1">
    <location>
        <begin position="118"/>
        <end position="137"/>
    </location>
</feature>
<feature type="region of interest" description="Disordered" evidence="1">
    <location>
        <begin position="143"/>
        <end position="187"/>
    </location>
</feature>
<keyword evidence="3" id="KW-1185">Reference proteome</keyword>
<proteinExistence type="predicted"/>
<organism evidence="2 3">
    <name type="scientific">Temnothorax longispinosus</name>
    <dbReference type="NCBI Taxonomy" id="300112"/>
    <lineage>
        <taxon>Eukaryota</taxon>
        <taxon>Metazoa</taxon>
        <taxon>Ecdysozoa</taxon>
        <taxon>Arthropoda</taxon>
        <taxon>Hexapoda</taxon>
        <taxon>Insecta</taxon>
        <taxon>Pterygota</taxon>
        <taxon>Neoptera</taxon>
        <taxon>Endopterygota</taxon>
        <taxon>Hymenoptera</taxon>
        <taxon>Apocrita</taxon>
        <taxon>Aculeata</taxon>
        <taxon>Formicoidea</taxon>
        <taxon>Formicidae</taxon>
        <taxon>Myrmicinae</taxon>
        <taxon>Temnothorax</taxon>
    </lineage>
</organism>
<dbReference type="Proteomes" id="UP000310200">
    <property type="component" value="Unassembled WGS sequence"/>
</dbReference>
<dbReference type="EMBL" id="QBLH01002112">
    <property type="protein sequence ID" value="TGZ49573.1"/>
    <property type="molecule type" value="Genomic_DNA"/>
</dbReference>
<evidence type="ECO:0000256" key="1">
    <source>
        <dbReference type="SAM" id="MobiDB-lite"/>
    </source>
</evidence>
<reference evidence="2 3" key="1">
    <citation type="journal article" date="2019" name="Philos. Trans. R. Soc. Lond., B, Biol. Sci.">
        <title>Ant behaviour and brain gene expression of defending hosts depend on the ecological success of the intruding social parasite.</title>
        <authorList>
            <person name="Kaur R."/>
            <person name="Stoldt M."/>
            <person name="Jongepier E."/>
            <person name="Feldmeyer B."/>
            <person name="Menzel F."/>
            <person name="Bornberg-Bauer E."/>
            <person name="Foitzik S."/>
        </authorList>
    </citation>
    <scope>NUCLEOTIDE SEQUENCE [LARGE SCALE GENOMIC DNA]</scope>
    <source>
        <tissue evidence="2">Whole body</tissue>
    </source>
</reference>